<dbReference type="InterPro" id="IPR044943">
    <property type="entry name" value="NOS_dom_1"/>
</dbReference>
<evidence type="ECO:0000256" key="7">
    <source>
        <dbReference type="ARBA" id="ARBA00022630"/>
    </source>
</evidence>
<keyword evidence="13" id="KW-0560">Oxidoreductase</keyword>
<dbReference type="InterPro" id="IPR023173">
    <property type="entry name" value="NADPH_Cyt_P450_Rdtase_alpha"/>
</dbReference>
<evidence type="ECO:0000256" key="10">
    <source>
        <dbReference type="ARBA" id="ARBA00022827"/>
    </source>
</evidence>
<keyword evidence="11" id="KW-0521">NADP</keyword>
<evidence type="ECO:0000256" key="9">
    <source>
        <dbReference type="ARBA" id="ARBA00022723"/>
    </source>
</evidence>
<dbReference type="SUPFAM" id="SSF52218">
    <property type="entry name" value="Flavoproteins"/>
    <property type="match status" value="1"/>
</dbReference>
<dbReference type="InterPro" id="IPR003097">
    <property type="entry name" value="CysJ-like_FAD-binding"/>
</dbReference>
<evidence type="ECO:0000256" key="15">
    <source>
        <dbReference type="SAM" id="MobiDB-lite"/>
    </source>
</evidence>
<sequence>MGNSSSTKKNQSKCPFINNETSPPLSKANDEIKLIWTPDIKPLKLRNYQTGEIAEVTGPITNKYNDCRQHVCTSTYMPLTTHPHQTQIKTENSINEFESLDENYVKKEAHNFLSIYHNDMKTSENDYEKRLKQVNLEIEKTGTYIHKTDELEYGCQLAWRNSSRCINRLYWRTFKALDHRNIRTNDEMFKAICDHIHFAYNGGTLQASVLIMNPKSRVWSSQYFRYACYEQSDGSLLGDPANLELTKIAIQVGWNKIEEKRTQWDLLPIIVQVEPNEDPSWYELPDDLQFQVFLSHPDKKYDTAIKSLGLRWFAQPYVSEKAIEVGGIFYRCVPFSGWFMETEIGRNLCDIQRYNFIPKLADLLDMDITAAANSQLNIDRLYVEINASILYSFEKAKIAIVDHHTAATGFMKFMKAEIKQRGNTPCDWVWIVPPISSGMSSVFHQEMLNYVVKPRVVDQNEPWLNYTPMKKHKDLLGIPLNKRIRHRWLILRAARVIIGFALVAVKQRISVNVLYASSSGTAYSYAQQMYKQLLYIGYNPLLNELDSFKFLQHNNERSINLIITSTFGQGNASDGGIKLEEWLKNPEKTFGKNSNEDKLISTMRSPLMWCTYAVCAIGSSAYPFYCGFGKLIDDTFEKLGGTRLIPFTMCDALNQQFKSYNQWETIAIHTLRSIYPHACLRPEILSTSSINTNISPGQEVNLNNSFRSDYNSLEFYPEKIKIQQNQSEEKGVFTKDKPYIATVIQNIELIENEDKSSNIDNEHSVRLIVFDTCGLSYLPGDHVCILPENSLTNINNLLLACDWKIDDERLDQHCSLSSFTNNKYNTIREILTYYIDLNITPKPHVLNTISIYAKDENEQRNILELGIP</sequence>
<dbReference type="EMBL" id="CAJNOM010000813">
    <property type="protein sequence ID" value="CAF1566527.1"/>
    <property type="molecule type" value="Genomic_DNA"/>
</dbReference>
<evidence type="ECO:0000256" key="11">
    <source>
        <dbReference type="ARBA" id="ARBA00022857"/>
    </source>
</evidence>
<keyword evidence="8" id="KW-0288">FMN</keyword>
<dbReference type="InterPro" id="IPR017938">
    <property type="entry name" value="Riboflavin_synthase-like_b-brl"/>
</dbReference>
<dbReference type="SUPFAM" id="SSF63380">
    <property type="entry name" value="Riboflavin synthase domain-like"/>
    <property type="match status" value="1"/>
</dbReference>
<dbReference type="PANTHER" id="PTHR43410:SF1">
    <property type="entry name" value="NITRIC OXIDE SYNTHASE"/>
    <property type="match status" value="1"/>
</dbReference>
<dbReference type="AlphaFoldDB" id="A0A815CL47"/>
<evidence type="ECO:0000259" key="16">
    <source>
        <dbReference type="PROSITE" id="PS50902"/>
    </source>
</evidence>
<dbReference type="PANTHER" id="PTHR43410">
    <property type="entry name" value="NITRIC OXIDE SYNTHASE OXYGENASE"/>
    <property type="match status" value="1"/>
</dbReference>
<dbReference type="Gene3D" id="3.90.1230.10">
    <property type="entry name" value="Nitric Oxide Synthase, Chain A, domain 3"/>
    <property type="match status" value="1"/>
</dbReference>
<evidence type="ECO:0000313" key="18">
    <source>
        <dbReference type="EMBL" id="CAF1566527.1"/>
    </source>
</evidence>
<dbReference type="GO" id="GO:0004517">
    <property type="term" value="F:nitric-oxide synthase activity"/>
    <property type="evidence" value="ECO:0007669"/>
    <property type="project" value="UniProtKB-EC"/>
</dbReference>
<dbReference type="InterPro" id="IPR004030">
    <property type="entry name" value="NOS_N"/>
</dbReference>
<dbReference type="OrthoDB" id="2153534at2759"/>
<evidence type="ECO:0000256" key="13">
    <source>
        <dbReference type="ARBA" id="ARBA00023002"/>
    </source>
</evidence>
<dbReference type="GO" id="GO:0046872">
    <property type="term" value="F:metal ion binding"/>
    <property type="evidence" value="ECO:0007669"/>
    <property type="project" value="UniProtKB-KW"/>
</dbReference>
<comment type="caution">
    <text evidence="17">The sequence shown here is derived from an EMBL/GenBank/DDBJ whole genome shotgun (WGS) entry which is preliminary data.</text>
</comment>
<keyword evidence="10" id="KW-0274">FAD</keyword>
<protein>
    <recommendedName>
        <fullName evidence="5">nitric-oxide synthase (NADPH)</fullName>
        <ecNumber evidence="5">1.14.13.39</ecNumber>
    </recommendedName>
</protein>
<evidence type="ECO:0000256" key="4">
    <source>
        <dbReference type="ARBA" id="ARBA00006267"/>
    </source>
</evidence>
<proteinExistence type="inferred from homology"/>
<dbReference type="EC" id="1.14.13.39" evidence="5"/>
<evidence type="ECO:0000313" key="17">
    <source>
        <dbReference type="EMBL" id="CAF1285137.1"/>
    </source>
</evidence>
<accession>A0A815CL47</accession>
<dbReference type="Gene3D" id="3.40.50.360">
    <property type="match status" value="1"/>
</dbReference>
<dbReference type="Gene3D" id="3.90.440.10">
    <property type="entry name" value="Nitric Oxide Synthase,Heme Domain,Chain A domain 2"/>
    <property type="match status" value="1"/>
</dbReference>
<dbReference type="InterPro" id="IPR029039">
    <property type="entry name" value="Flavoprotein-like_sf"/>
</dbReference>
<dbReference type="InterPro" id="IPR008254">
    <property type="entry name" value="Flavodoxin/NO_synth"/>
</dbReference>
<evidence type="ECO:0000256" key="2">
    <source>
        <dbReference type="ARBA" id="ARBA00001970"/>
    </source>
</evidence>
<dbReference type="GO" id="GO:0005516">
    <property type="term" value="F:calmodulin binding"/>
    <property type="evidence" value="ECO:0007669"/>
    <property type="project" value="UniProtKB-KW"/>
</dbReference>
<gene>
    <name evidence="17" type="ORF">BJG266_LOCUS31425</name>
    <name evidence="18" type="ORF">QVE165_LOCUS48394</name>
</gene>
<dbReference type="Pfam" id="PF00258">
    <property type="entry name" value="Flavodoxin_1"/>
    <property type="match status" value="1"/>
</dbReference>
<dbReference type="InterPro" id="IPR044940">
    <property type="entry name" value="NOS_dom_2"/>
</dbReference>
<keyword evidence="12" id="KW-0112">Calmodulin-binding</keyword>
<evidence type="ECO:0000256" key="1">
    <source>
        <dbReference type="ARBA" id="ARBA00001917"/>
    </source>
</evidence>
<dbReference type="InterPro" id="IPR050607">
    <property type="entry name" value="NOS"/>
</dbReference>
<keyword evidence="6" id="KW-0349">Heme</keyword>
<dbReference type="Pfam" id="PF00667">
    <property type="entry name" value="FAD_binding_1"/>
    <property type="match status" value="1"/>
</dbReference>
<dbReference type="Proteomes" id="UP000663877">
    <property type="component" value="Unassembled WGS sequence"/>
</dbReference>
<evidence type="ECO:0000256" key="5">
    <source>
        <dbReference type="ARBA" id="ARBA00012989"/>
    </source>
</evidence>
<comment type="cofactor">
    <cofactor evidence="2">
        <name>heme b</name>
        <dbReference type="ChEBI" id="CHEBI:60344"/>
    </cofactor>
</comment>
<dbReference type="EMBL" id="CAJNOI010000462">
    <property type="protein sequence ID" value="CAF1285137.1"/>
    <property type="molecule type" value="Genomic_DNA"/>
</dbReference>
<dbReference type="SUPFAM" id="SSF56512">
    <property type="entry name" value="Nitric oxide (NO) synthase oxygenase domain"/>
    <property type="match status" value="1"/>
</dbReference>
<dbReference type="GO" id="GO:0006809">
    <property type="term" value="P:nitric oxide biosynthetic process"/>
    <property type="evidence" value="ECO:0007669"/>
    <property type="project" value="InterPro"/>
</dbReference>
<keyword evidence="14" id="KW-0408">Iron</keyword>
<keyword evidence="19" id="KW-1185">Reference proteome</keyword>
<comment type="similarity">
    <text evidence="4">Belongs to the NOS family.</text>
</comment>
<dbReference type="Gene3D" id="3.90.340.10">
    <property type="entry name" value="Nitric Oxide Synthase, Chain A, domain 1"/>
    <property type="match status" value="1"/>
</dbReference>
<dbReference type="Pfam" id="PF02898">
    <property type="entry name" value="NO_synthase"/>
    <property type="match status" value="1"/>
</dbReference>
<evidence type="ECO:0000256" key="14">
    <source>
        <dbReference type="ARBA" id="ARBA00023004"/>
    </source>
</evidence>
<evidence type="ECO:0000256" key="12">
    <source>
        <dbReference type="ARBA" id="ARBA00022860"/>
    </source>
</evidence>
<comment type="cofactor">
    <cofactor evidence="1">
        <name>FMN</name>
        <dbReference type="ChEBI" id="CHEBI:58210"/>
    </cofactor>
</comment>
<comment type="cofactor">
    <cofactor evidence="3">
        <name>FAD</name>
        <dbReference type="ChEBI" id="CHEBI:57692"/>
    </cofactor>
</comment>
<organism evidence="17 20">
    <name type="scientific">Adineta steineri</name>
    <dbReference type="NCBI Taxonomy" id="433720"/>
    <lineage>
        <taxon>Eukaryota</taxon>
        <taxon>Metazoa</taxon>
        <taxon>Spiralia</taxon>
        <taxon>Gnathifera</taxon>
        <taxon>Rotifera</taxon>
        <taxon>Eurotatoria</taxon>
        <taxon>Bdelloidea</taxon>
        <taxon>Adinetida</taxon>
        <taxon>Adinetidae</taxon>
        <taxon>Adineta</taxon>
    </lineage>
</organism>
<dbReference type="InterPro" id="IPR044944">
    <property type="entry name" value="NOS_dom_3"/>
</dbReference>
<reference evidence="17" key="1">
    <citation type="submission" date="2021-02" db="EMBL/GenBank/DDBJ databases">
        <authorList>
            <person name="Nowell W R."/>
        </authorList>
    </citation>
    <scope>NUCLEOTIDE SEQUENCE</scope>
</reference>
<name>A0A815CL47_9BILA</name>
<evidence type="ECO:0000256" key="3">
    <source>
        <dbReference type="ARBA" id="ARBA00001974"/>
    </source>
</evidence>
<feature type="region of interest" description="Disordered" evidence="15">
    <location>
        <begin position="1"/>
        <end position="22"/>
    </location>
</feature>
<feature type="domain" description="Flavodoxin-like" evidence="16">
    <location>
        <begin position="511"/>
        <end position="668"/>
    </location>
</feature>
<evidence type="ECO:0000256" key="8">
    <source>
        <dbReference type="ARBA" id="ARBA00022643"/>
    </source>
</evidence>
<evidence type="ECO:0000313" key="19">
    <source>
        <dbReference type="Proteomes" id="UP000663832"/>
    </source>
</evidence>
<keyword evidence="9" id="KW-0479">Metal-binding</keyword>
<dbReference type="Proteomes" id="UP000663832">
    <property type="component" value="Unassembled WGS sequence"/>
</dbReference>
<dbReference type="PROSITE" id="PS50902">
    <property type="entry name" value="FLAVODOXIN_LIKE"/>
    <property type="match status" value="1"/>
</dbReference>
<dbReference type="Gene3D" id="1.20.990.10">
    <property type="entry name" value="NADPH-cytochrome p450 Reductase, Chain A, domain 3"/>
    <property type="match status" value="1"/>
</dbReference>
<dbReference type="InterPro" id="IPR001094">
    <property type="entry name" value="Flavdoxin-like"/>
</dbReference>
<dbReference type="PRINTS" id="PR00369">
    <property type="entry name" value="FLAVODOXIN"/>
</dbReference>
<evidence type="ECO:0000256" key="6">
    <source>
        <dbReference type="ARBA" id="ARBA00022617"/>
    </source>
</evidence>
<evidence type="ECO:0000313" key="20">
    <source>
        <dbReference type="Proteomes" id="UP000663877"/>
    </source>
</evidence>
<dbReference type="InterPro" id="IPR036119">
    <property type="entry name" value="NOS_N_sf"/>
</dbReference>
<dbReference type="GO" id="GO:0010181">
    <property type="term" value="F:FMN binding"/>
    <property type="evidence" value="ECO:0007669"/>
    <property type="project" value="InterPro"/>
</dbReference>
<keyword evidence="7" id="KW-0285">Flavoprotein</keyword>